<evidence type="ECO:0000313" key="2">
    <source>
        <dbReference type="EMBL" id="BCI89121.1"/>
    </source>
</evidence>
<reference evidence="2 3" key="1">
    <citation type="submission" date="2020-07" db="EMBL/GenBank/DDBJ databases">
        <title>Mycobacterium kansasii (former subtype) with zoonotic potential isolated from diseased indoor pet cat, Japan.</title>
        <authorList>
            <person name="Fukano H."/>
            <person name="Terazono T."/>
            <person name="Hoshino Y."/>
        </authorList>
    </citation>
    <scope>NUCLEOTIDE SEQUENCE [LARGE SCALE GENOMIC DNA]</scope>
    <source>
        <strain evidence="2 3">Kuro-I</strain>
    </source>
</reference>
<sequence>MHRPGQQVGGGRCDDDEVGLLSQVDVWDRRDVVENVGAHRLAGERLEGRRPDKAQRGFGGDDPDMVPGLGELTNDGARLIGGDTTGDADYDLFGDPLSVHPGPALLLALGVLEQVGVDLAQGDG</sequence>
<dbReference type="EMBL" id="AP023343">
    <property type="protein sequence ID" value="BCI89121.1"/>
    <property type="molecule type" value="Genomic_DNA"/>
</dbReference>
<keyword evidence="3" id="KW-1185">Reference proteome</keyword>
<dbReference type="Proteomes" id="UP000516380">
    <property type="component" value="Chromosome"/>
</dbReference>
<organism evidence="2 3">
    <name type="scientific">Mycobacterium kansasii</name>
    <dbReference type="NCBI Taxonomy" id="1768"/>
    <lineage>
        <taxon>Bacteria</taxon>
        <taxon>Bacillati</taxon>
        <taxon>Actinomycetota</taxon>
        <taxon>Actinomycetes</taxon>
        <taxon>Mycobacteriales</taxon>
        <taxon>Mycobacteriaceae</taxon>
        <taxon>Mycobacterium</taxon>
    </lineage>
</organism>
<gene>
    <name evidence="2" type="ORF">NIIDMKKI_43270</name>
</gene>
<feature type="region of interest" description="Disordered" evidence="1">
    <location>
        <begin position="45"/>
        <end position="80"/>
    </location>
</feature>
<evidence type="ECO:0000313" key="3">
    <source>
        <dbReference type="Proteomes" id="UP000516380"/>
    </source>
</evidence>
<protein>
    <submittedName>
        <fullName evidence="2">Uncharacterized protein</fullName>
    </submittedName>
</protein>
<feature type="compositionally biased region" description="Basic and acidic residues" evidence="1">
    <location>
        <begin position="45"/>
        <end position="55"/>
    </location>
</feature>
<name>A0A7G1IDJ2_MYCKA</name>
<accession>A0A7G1IDJ2</accession>
<proteinExistence type="predicted"/>
<evidence type="ECO:0000256" key="1">
    <source>
        <dbReference type="SAM" id="MobiDB-lite"/>
    </source>
</evidence>
<dbReference type="AlphaFoldDB" id="A0A7G1IDJ2"/>